<dbReference type="Gramene" id="TuG1812S0001581400.01.T02">
    <property type="protein sequence ID" value="TuG1812S0001581400.01.T02"/>
    <property type="gene ID" value="TuG1812S0001581400.01"/>
</dbReference>
<evidence type="ECO:0000313" key="2">
    <source>
        <dbReference type="EnsemblPlants" id="TuG1812S0001581400.01.T02"/>
    </source>
</evidence>
<reference evidence="3" key="1">
    <citation type="journal article" date="2013" name="Nature">
        <title>Draft genome of the wheat A-genome progenitor Triticum urartu.</title>
        <authorList>
            <person name="Ling H.Q."/>
            <person name="Zhao S."/>
            <person name="Liu D."/>
            <person name="Wang J."/>
            <person name="Sun H."/>
            <person name="Zhang C."/>
            <person name="Fan H."/>
            <person name="Li D."/>
            <person name="Dong L."/>
            <person name="Tao Y."/>
            <person name="Gao C."/>
            <person name="Wu H."/>
            <person name="Li Y."/>
            <person name="Cui Y."/>
            <person name="Guo X."/>
            <person name="Zheng S."/>
            <person name="Wang B."/>
            <person name="Yu K."/>
            <person name="Liang Q."/>
            <person name="Yang W."/>
            <person name="Lou X."/>
            <person name="Chen J."/>
            <person name="Feng M."/>
            <person name="Jian J."/>
            <person name="Zhang X."/>
            <person name="Luo G."/>
            <person name="Jiang Y."/>
            <person name="Liu J."/>
            <person name="Wang Z."/>
            <person name="Sha Y."/>
            <person name="Zhang B."/>
            <person name="Wu H."/>
            <person name="Tang D."/>
            <person name="Shen Q."/>
            <person name="Xue P."/>
            <person name="Zou S."/>
            <person name="Wang X."/>
            <person name="Liu X."/>
            <person name="Wang F."/>
            <person name="Yang Y."/>
            <person name="An X."/>
            <person name="Dong Z."/>
            <person name="Zhang K."/>
            <person name="Zhang X."/>
            <person name="Luo M.C."/>
            <person name="Dvorak J."/>
            <person name="Tong Y."/>
            <person name="Wang J."/>
            <person name="Yang H."/>
            <person name="Li Z."/>
            <person name="Wang D."/>
            <person name="Zhang A."/>
            <person name="Wang J."/>
        </authorList>
    </citation>
    <scope>NUCLEOTIDE SEQUENCE</scope>
    <source>
        <strain evidence="3">cv. G1812</strain>
    </source>
</reference>
<dbReference type="AlphaFoldDB" id="A0A8R7VBX4"/>
<dbReference type="Proteomes" id="UP000015106">
    <property type="component" value="Chromosome 1"/>
</dbReference>
<name>A0A8R7VBX4_TRIUA</name>
<protein>
    <submittedName>
        <fullName evidence="2">Uncharacterized protein</fullName>
    </submittedName>
</protein>
<organism evidence="2 3">
    <name type="scientific">Triticum urartu</name>
    <name type="common">Red wild einkorn</name>
    <name type="synonym">Crithodium urartu</name>
    <dbReference type="NCBI Taxonomy" id="4572"/>
    <lineage>
        <taxon>Eukaryota</taxon>
        <taxon>Viridiplantae</taxon>
        <taxon>Streptophyta</taxon>
        <taxon>Embryophyta</taxon>
        <taxon>Tracheophyta</taxon>
        <taxon>Spermatophyta</taxon>
        <taxon>Magnoliopsida</taxon>
        <taxon>Liliopsida</taxon>
        <taxon>Poales</taxon>
        <taxon>Poaceae</taxon>
        <taxon>BOP clade</taxon>
        <taxon>Pooideae</taxon>
        <taxon>Triticodae</taxon>
        <taxon>Triticeae</taxon>
        <taxon>Triticinae</taxon>
        <taxon>Triticum</taxon>
    </lineage>
</organism>
<sequence length="164" mass="18875">MIVLPVAHNHSWFTLIFNFPRRRTTILDPMINNGNRLVDEIRNEHIKLADELPSAQMDCIAEFFDGWAPKTKGWQNWFPKLTTGPWVCSRASSGVLALYFARQWMGTKLQRTLSPLGDEIDQYRMMLLYKVLGLDGNIGQLPAKFKLCQNEPSREEATVCFNIT</sequence>
<dbReference type="Gramene" id="TuG1812G0100002591.01.T01">
    <property type="protein sequence ID" value="TuG1812G0100002591.01.T01"/>
    <property type="gene ID" value="TuG1812G0100002591.01"/>
</dbReference>
<reference evidence="1" key="2">
    <citation type="submission" date="2018-03" db="EMBL/GenBank/DDBJ databases">
        <title>The Triticum urartu genome reveals the dynamic nature of wheat genome evolution.</title>
        <authorList>
            <person name="Ling H."/>
            <person name="Ma B."/>
            <person name="Shi X."/>
            <person name="Liu H."/>
            <person name="Dong L."/>
            <person name="Sun H."/>
            <person name="Cao Y."/>
            <person name="Gao Q."/>
            <person name="Zheng S."/>
            <person name="Li Y."/>
            <person name="Yu Y."/>
            <person name="Du H."/>
            <person name="Qi M."/>
            <person name="Li Y."/>
            <person name="Yu H."/>
            <person name="Cui Y."/>
            <person name="Wang N."/>
            <person name="Chen C."/>
            <person name="Wu H."/>
            <person name="Zhao Y."/>
            <person name="Zhang J."/>
            <person name="Li Y."/>
            <person name="Zhou W."/>
            <person name="Zhang B."/>
            <person name="Hu W."/>
            <person name="Eijk M."/>
            <person name="Tang J."/>
            <person name="Witsenboer H."/>
            <person name="Zhao S."/>
            <person name="Li Z."/>
            <person name="Zhang A."/>
            <person name="Wang D."/>
            <person name="Liang C."/>
        </authorList>
    </citation>
    <scope>NUCLEOTIDE SEQUENCE [LARGE SCALE GENOMIC DNA]</scope>
    <source>
        <strain evidence="1">cv. G1812</strain>
    </source>
</reference>
<evidence type="ECO:0000313" key="3">
    <source>
        <dbReference type="Proteomes" id="UP000015106"/>
    </source>
</evidence>
<dbReference type="Gramene" id="TuG1812S0001581400.01.T01">
    <property type="protein sequence ID" value="TuG1812S0001581400.01.T01"/>
    <property type="gene ID" value="TuG1812S0001581400.01"/>
</dbReference>
<reference evidence="2" key="3">
    <citation type="submission" date="2022-06" db="UniProtKB">
        <authorList>
            <consortium name="EnsemblPlants"/>
        </authorList>
    </citation>
    <scope>IDENTIFICATION</scope>
</reference>
<proteinExistence type="predicted"/>
<dbReference type="Gene3D" id="3.40.395.10">
    <property type="entry name" value="Adenoviral Proteinase, Chain A"/>
    <property type="match status" value="1"/>
</dbReference>
<dbReference type="Gramene" id="TuG1812G0100002591.01.T02">
    <property type="protein sequence ID" value="TuG1812G0100002591.01.T02"/>
    <property type="gene ID" value="TuG1812G0100002591.01"/>
</dbReference>
<keyword evidence="3" id="KW-1185">Reference proteome</keyword>
<dbReference type="EnsemblPlants" id="TuG1812S0001581400.01.T02">
    <property type="protein sequence ID" value="TuG1812S0001581400.01.T02"/>
    <property type="gene ID" value="TuG1812S0001581400.01"/>
</dbReference>
<evidence type="ECO:0000313" key="1">
    <source>
        <dbReference type="EnsemblPlants" id="TuG1812G0100002591.01.T01"/>
    </source>
</evidence>
<accession>A0A8R7VBX4</accession>
<dbReference type="InterPro" id="IPR038765">
    <property type="entry name" value="Papain-like_cys_pep_sf"/>
</dbReference>
<dbReference type="EnsemblPlants" id="TuG1812S0001581400.01.T01">
    <property type="protein sequence ID" value="TuG1812S0001581400.01.T01"/>
    <property type="gene ID" value="TuG1812S0001581400.01"/>
</dbReference>
<dbReference type="EnsemblPlants" id="TuG1812G0100002591.01.T01">
    <property type="protein sequence ID" value="TuG1812G0100002591.01.T01"/>
    <property type="gene ID" value="TuG1812G0100002591.01"/>
</dbReference>
<dbReference type="SUPFAM" id="SSF54001">
    <property type="entry name" value="Cysteine proteinases"/>
    <property type="match status" value="1"/>
</dbReference>
<dbReference type="EnsemblPlants" id="TuG1812G0100002591.01.T02">
    <property type="protein sequence ID" value="TuG1812G0100002591.01.T02"/>
    <property type="gene ID" value="TuG1812G0100002591.01"/>
</dbReference>